<gene>
    <name evidence="1" type="ORF">SAMN04488112_11297</name>
</gene>
<protein>
    <submittedName>
        <fullName evidence="1">YbbR domain-containing protein</fullName>
    </submittedName>
</protein>
<dbReference type="EMBL" id="FMZA01000012">
    <property type="protein sequence ID" value="SDC65410.1"/>
    <property type="molecule type" value="Genomic_DNA"/>
</dbReference>
<dbReference type="Pfam" id="PF07949">
    <property type="entry name" value="YbbR"/>
    <property type="match status" value="2"/>
</dbReference>
<dbReference type="PANTHER" id="PTHR37804:SF1">
    <property type="entry name" value="CDAA REGULATORY PROTEIN CDAR"/>
    <property type="match status" value="1"/>
</dbReference>
<evidence type="ECO:0000313" key="2">
    <source>
        <dbReference type="Proteomes" id="UP000199387"/>
    </source>
</evidence>
<dbReference type="Gene3D" id="2.170.120.40">
    <property type="entry name" value="YbbR-like domain"/>
    <property type="match status" value="2"/>
</dbReference>
<dbReference type="Gene3D" id="2.170.120.30">
    <property type="match status" value="2"/>
</dbReference>
<accession>A0A1G6NC51</accession>
<dbReference type="RefSeq" id="WP_091570574.1">
    <property type="nucleotide sequence ID" value="NZ_FMZA01000012.1"/>
</dbReference>
<organism evidence="1 2">
    <name type="scientific">Melghirimyces thermohalophilus</name>
    <dbReference type="NCBI Taxonomy" id="1236220"/>
    <lineage>
        <taxon>Bacteria</taxon>
        <taxon>Bacillati</taxon>
        <taxon>Bacillota</taxon>
        <taxon>Bacilli</taxon>
        <taxon>Bacillales</taxon>
        <taxon>Thermoactinomycetaceae</taxon>
        <taxon>Melghirimyces</taxon>
    </lineage>
</organism>
<sequence>MDKWFQNQNVMKVIALLLGLALWLVVNDEANLFQEREASNIVSNVPLKALYDEDQFQIRGLPETISLLAQGPIPSMKRVDSSRLEAFIDLDDKTAGTYSDVPIQVDKKGLPGVEVKPNPQTVDVVLEEKRSKTVSVEVEVIGKPADDFKTGKPVVDPAKVQVRGSKEDLDRVKEVKAFVNVEGKTETISQSVSLDVYGEEGRIQGLDVEPASVHVEVPLINNGKSVPLSLEEIELPADGYAVADLSIKPNRVTVFGPNSYLKGLKNYPGPRVDLSDFKKDRTWELPVSVSGEATEVDPKKVTVQAEIVKGTEKRVEDIPIDIRGQEEGYDVEIKGPDRLDATLFGAPARLDNTDEKDVNLSVEVADLSPGQHQLPVQVELPDYIRLADDPHPKVTVEISKQP</sequence>
<dbReference type="PANTHER" id="PTHR37804">
    <property type="entry name" value="CDAA REGULATORY PROTEIN CDAR"/>
    <property type="match status" value="1"/>
</dbReference>
<dbReference type="InterPro" id="IPR012505">
    <property type="entry name" value="YbbR"/>
</dbReference>
<dbReference type="OrthoDB" id="1013291at2"/>
<evidence type="ECO:0000313" key="1">
    <source>
        <dbReference type="EMBL" id="SDC65410.1"/>
    </source>
</evidence>
<dbReference type="STRING" id="1236220.SAMN04488112_11297"/>
<reference evidence="1 2" key="1">
    <citation type="submission" date="2016-10" db="EMBL/GenBank/DDBJ databases">
        <authorList>
            <person name="de Groot N.N."/>
        </authorList>
    </citation>
    <scope>NUCLEOTIDE SEQUENCE [LARGE SCALE GENOMIC DNA]</scope>
    <source>
        <strain evidence="1 2">DSM 45514</strain>
    </source>
</reference>
<dbReference type="InterPro" id="IPR053154">
    <property type="entry name" value="c-di-AMP_regulator"/>
</dbReference>
<proteinExistence type="predicted"/>
<dbReference type="Proteomes" id="UP000199387">
    <property type="component" value="Unassembled WGS sequence"/>
</dbReference>
<dbReference type="AlphaFoldDB" id="A0A1G6NC51"/>
<keyword evidence="2" id="KW-1185">Reference proteome</keyword>
<name>A0A1G6NC51_9BACL</name>